<dbReference type="AlphaFoldDB" id="A0AAW1V6N7"/>
<evidence type="ECO:0000313" key="1">
    <source>
        <dbReference type="EMBL" id="KAK9887735.1"/>
    </source>
</evidence>
<dbReference type="Proteomes" id="UP001431783">
    <property type="component" value="Unassembled WGS sequence"/>
</dbReference>
<gene>
    <name evidence="1" type="ORF">WA026_000051</name>
</gene>
<organism evidence="1 2">
    <name type="scientific">Henosepilachna vigintioctopunctata</name>
    <dbReference type="NCBI Taxonomy" id="420089"/>
    <lineage>
        <taxon>Eukaryota</taxon>
        <taxon>Metazoa</taxon>
        <taxon>Ecdysozoa</taxon>
        <taxon>Arthropoda</taxon>
        <taxon>Hexapoda</taxon>
        <taxon>Insecta</taxon>
        <taxon>Pterygota</taxon>
        <taxon>Neoptera</taxon>
        <taxon>Endopterygota</taxon>
        <taxon>Coleoptera</taxon>
        <taxon>Polyphaga</taxon>
        <taxon>Cucujiformia</taxon>
        <taxon>Coccinelloidea</taxon>
        <taxon>Coccinellidae</taxon>
        <taxon>Epilachninae</taxon>
        <taxon>Epilachnini</taxon>
        <taxon>Henosepilachna</taxon>
    </lineage>
</organism>
<reference evidence="1 2" key="1">
    <citation type="submission" date="2023-03" db="EMBL/GenBank/DDBJ databases">
        <title>Genome insight into feeding habits of ladybird beetles.</title>
        <authorList>
            <person name="Li H.-S."/>
            <person name="Huang Y.-H."/>
            <person name="Pang H."/>
        </authorList>
    </citation>
    <scope>NUCLEOTIDE SEQUENCE [LARGE SCALE GENOMIC DNA]</scope>
    <source>
        <strain evidence="1">SYSU_2023b</strain>
        <tissue evidence="1">Whole body</tissue>
    </source>
</reference>
<proteinExistence type="predicted"/>
<dbReference type="EMBL" id="JARQZJ010000121">
    <property type="protein sequence ID" value="KAK9887735.1"/>
    <property type="molecule type" value="Genomic_DNA"/>
</dbReference>
<keyword evidence="2" id="KW-1185">Reference proteome</keyword>
<sequence>MASSAGGHASGRDKIFRIQRRMLRIVAGLYYRSCCRGVYGELGIMSFPELYIYECLLYARSNVHCVTRNSDFHSYKERGGSDVRSSSFRPFWVYHKALI</sequence>
<comment type="caution">
    <text evidence="1">The sequence shown here is derived from an EMBL/GenBank/DDBJ whole genome shotgun (WGS) entry which is preliminary data.</text>
</comment>
<accession>A0AAW1V6N7</accession>
<name>A0AAW1V6N7_9CUCU</name>
<evidence type="ECO:0000313" key="2">
    <source>
        <dbReference type="Proteomes" id="UP001431783"/>
    </source>
</evidence>
<protein>
    <submittedName>
        <fullName evidence="1">Uncharacterized protein</fullName>
    </submittedName>
</protein>